<reference evidence="3 4" key="1">
    <citation type="submission" date="2020-01" db="EMBL/GenBank/DDBJ databases">
        <title>Genomes of bacteria type strains.</title>
        <authorList>
            <person name="Chen J."/>
            <person name="Zhu S."/>
            <person name="Yang J."/>
        </authorList>
    </citation>
    <scope>NUCLEOTIDE SEQUENCE [LARGE SCALE GENOMIC DNA]</scope>
    <source>
        <strain evidence="3 4">LMG 24078</strain>
    </source>
</reference>
<feature type="compositionally biased region" description="Low complexity" evidence="1">
    <location>
        <begin position="72"/>
        <end position="89"/>
    </location>
</feature>
<evidence type="ECO:0000313" key="3">
    <source>
        <dbReference type="EMBL" id="NDW17260.1"/>
    </source>
</evidence>
<feature type="transmembrane region" description="Helical" evidence="2">
    <location>
        <begin position="37"/>
        <end position="57"/>
    </location>
</feature>
<keyword evidence="2" id="KW-0812">Transmembrane</keyword>
<name>A0A6N9TJE4_9ALTE</name>
<sequence length="89" mass="9524">MGELFLIILLVVHLLLAMVMSAKLIKQSKIKRNIRVMLFVALWLIPLIGAAFVSDLLKIRKANQKNGGIAVNSPGGNSSDSCSSDGGCD</sequence>
<organism evidence="3 4">
    <name type="scientific">Alteromonas genovensis</name>
    <dbReference type="NCBI Taxonomy" id="471225"/>
    <lineage>
        <taxon>Bacteria</taxon>
        <taxon>Pseudomonadati</taxon>
        <taxon>Pseudomonadota</taxon>
        <taxon>Gammaproteobacteria</taxon>
        <taxon>Alteromonadales</taxon>
        <taxon>Alteromonadaceae</taxon>
        <taxon>Alteromonas/Salinimonas group</taxon>
        <taxon>Alteromonas</taxon>
    </lineage>
</organism>
<gene>
    <name evidence="3" type="ORF">GTQ48_17225</name>
</gene>
<dbReference type="EMBL" id="JAAAWO010000020">
    <property type="protein sequence ID" value="NDW17260.1"/>
    <property type="molecule type" value="Genomic_DNA"/>
</dbReference>
<accession>A0A6N9TJE4</accession>
<keyword evidence="2" id="KW-1133">Transmembrane helix</keyword>
<feature type="region of interest" description="Disordered" evidence="1">
    <location>
        <begin position="66"/>
        <end position="89"/>
    </location>
</feature>
<dbReference type="Proteomes" id="UP000471381">
    <property type="component" value="Unassembled WGS sequence"/>
</dbReference>
<proteinExistence type="predicted"/>
<evidence type="ECO:0000256" key="2">
    <source>
        <dbReference type="SAM" id="Phobius"/>
    </source>
</evidence>
<dbReference type="AlphaFoldDB" id="A0A6N9TJE4"/>
<comment type="caution">
    <text evidence="3">The sequence shown here is derived from an EMBL/GenBank/DDBJ whole genome shotgun (WGS) entry which is preliminary data.</text>
</comment>
<protein>
    <submittedName>
        <fullName evidence="3">Uncharacterized protein</fullName>
    </submittedName>
</protein>
<evidence type="ECO:0000256" key="1">
    <source>
        <dbReference type="SAM" id="MobiDB-lite"/>
    </source>
</evidence>
<dbReference type="RefSeq" id="WP_163107775.1">
    <property type="nucleotide sequence ID" value="NZ_JAAAWO010000020.1"/>
</dbReference>
<keyword evidence="4" id="KW-1185">Reference proteome</keyword>
<keyword evidence="2" id="KW-0472">Membrane</keyword>
<evidence type="ECO:0000313" key="4">
    <source>
        <dbReference type="Proteomes" id="UP000471381"/>
    </source>
</evidence>